<organism evidence="6 7">
    <name type="scientific">Niveomyces insectorum RCEF 264</name>
    <dbReference type="NCBI Taxonomy" id="1081102"/>
    <lineage>
        <taxon>Eukaryota</taxon>
        <taxon>Fungi</taxon>
        <taxon>Dikarya</taxon>
        <taxon>Ascomycota</taxon>
        <taxon>Pezizomycotina</taxon>
        <taxon>Sordariomycetes</taxon>
        <taxon>Hypocreomycetidae</taxon>
        <taxon>Hypocreales</taxon>
        <taxon>Cordycipitaceae</taxon>
        <taxon>Niveomyces</taxon>
    </lineage>
</organism>
<dbReference type="AlphaFoldDB" id="A0A167XZ31"/>
<evidence type="ECO:0000256" key="2">
    <source>
        <dbReference type="ARBA" id="ARBA00022692"/>
    </source>
</evidence>
<dbReference type="Gene3D" id="1.20.1250.20">
    <property type="entry name" value="MFS general substrate transporter like domains"/>
    <property type="match status" value="1"/>
</dbReference>
<evidence type="ECO:0000256" key="5">
    <source>
        <dbReference type="SAM" id="Phobius"/>
    </source>
</evidence>
<evidence type="ECO:0000256" key="4">
    <source>
        <dbReference type="ARBA" id="ARBA00023136"/>
    </source>
</evidence>
<keyword evidence="7" id="KW-1185">Reference proteome</keyword>
<comment type="caution">
    <text evidence="6">The sequence shown here is derived from an EMBL/GenBank/DDBJ whole genome shotgun (WGS) entry which is preliminary data.</text>
</comment>
<dbReference type="PANTHER" id="PTHR48022:SF5">
    <property type="entry name" value="ALPHA-GLUCOSIDES PERMEASE MPH2-RELATED"/>
    <property type="match status" value="1"/>
</dbReference>
<dbReference type="EMBL" id="AZHD01000003">
    <property type="protein sequence ID" value="OAA65604.1"/>
    <property type="molecule type" value="Genomic_DNA"/>
</dbReference>
<feature type="transmembrane region" description="Helical" evidence="5">
    <location>
        <begin position="340"/>
        <end position="361"/>
    </location>
</feature>
<keyword evidence="3 5" id="KW-1133">Transmembrane helix</keyword>
<feature type="transmembrane region" description="Helical" evidence="5">
    <location>
        <begin position="57"/>
        <end position="77"/>
    </location>
</feature>
<name>A0A167XZ31_9HYPO</name>
<sequence>MAGALFMYFCFSFINVFAPSMQWIIAGTLLQGLPCGGFATLASSYISDVCPASISEVLTGLISCCWVTGQLCAYGILWSVVGREGASAYRIPMAMQWIIPLPVAIGCVFAPPSPWWLARRGSIADAFRSLQRLSSSPCPLPSPASPATATTSGAVLRLAEIRRVILMEENERHVGTSFKDCFRRIHAGRTEVAIMVNIGQIIVGFSIASQLVNFMRLAGLQSDDSIEMAFFNAIVLLSGNVLYFLLHIRLSVRTVYVSGLVFIWPVLLLIGVLEALKRSGAIHHQVGATIGPATNTIVCGVSSAALRTKTLALSRMANDLVNLAQAAAGPYMLSQENGNLQGFAAFPATGLVAIWIFWAFIRFPETKGISQDIVDDLFQRSVPARKFKTEARLQLLARMSPEEANAYANDTARVDVRGSGVELAAAETGAY</sequence>
<dbReference type="OrthoDB" id="5185991at2759"/>
<feature type="transmembrane region" description="Helical" evidence="5">
    <location>
        <begin position="192"/>
        <end position="209"/>
    </location>
</feature>
<proteinExistence type="predicted"/>
<evidence type="ECO:0000313" key="6">
    <source>
        <dbReference type="EMBL" id="OAA65604.1"/>
    </source>
</evidence>
<dbReference type="InterPro" id="IPR005828">
    <property type="entry name" value="MFS_sugar_transport-like"/>
</dbReference>
<protein>
    <submittedName>
        <fullName evidence="6">Major facilitator superfamily transporter maltose permease</fullName>
    </submittedName>
</protein>
<evidence type="ECO:0000256" key="1">
    <source>
        <dbReference type="ARBA" id="ARBA00004141"/>
    </source>
</evidence>
<comment type="subcellular location">
    <subcellularLocation>
        <location evidence="1">Membrane</location>
        <topology evidence="1">Multi-pass membrane protein</topology>
    </subcellularLocation>
</comment>
<feature type="transmembrane region" description="Helical" evidence="5">
    <location>
        <begin position="229"/>
        <end position="248"/>
    </location>
</feature>
<feature type="transmembrane region" description="Helical" evidence="5">
    <location>
        <begin position="20"/>
        <end position="45"/>
    </location>
</feature>
<evidence type="ECO:0000256" key="3">
    <source>
        <dbReference type="ARBA" id="ARBA00022989"/>
    </source>
</evidence>
<dbReference type="InterPro" id="IPR050360">
    <property type="entry name" value="MFS_Sugar_Transporters"/>
</dbReference>
<keyword evidence="2 5" id="KW-0812">Transmembrane</keyword>
<dbReference type="InterPro" id="IPR036259">
    <property type="entry name" value="MFS_trans_sf"/>
</dbReference>
<dbReference type="GO" id="GO:0016020">
    <property type="term" value="C:membrane"/>
    <property type="evidence" value="ECO:0007669"/>
    <property type="project" value="UniProtKB-SubCell"/>
</dbReference>
<dbReference type="Proteomes" id="UP000076874">
    <property type="component" value="Unassembled WGS sequence"/>
</dbReference>
<dbReference type="PANTHER" id="PTHR48022">
    <property type="entry name" value="PLASTIDIC GLUCOSE TRANSPORTER 4"/>
    <property type="match status" value="1"/>
</dbReference>
<reference evidence="6 7" key="1">
    <citation type="journal article" date="2016" name="Genome Biol. Evol.">
        <title>Divergent and convergent evolution of fungal pathogenicity.</title>
        <authorList>
            <person name="Shang Y."/>
            <person name="Xiao G."/>
            <person name="Zheng P."/>
            <person name="Cen K."/>
            <person name="Zhan S."/>
            <person name="Wang C."/>
        </authorList>
    </citation>
    <scope>NUCLEOTIDE SEQUENCE [LARGE SCALE GENOMIC DNA]</scope>
    <source>
        <strain evidence="6 7">RCEF 264</strain>
    </source>
</reference>
<evidence type="ECO:0000313" key="7">
    <source>
        <dbReference type="Proteomes" id="UP000076874"/>
    </source>
</evidence>
<feature type="transmembrane region" description="Helical" evidence="5">
    <location>
        <begin position="255"/>
        <end position="273"/>
    </location>
</feature>
<accession>A0A167XZ31</accession>
<dbReference type="SUPFAM" id="SSF103473">
    <property type="entry name" value="MFS general substrate transporter"/>
    <property type="match status" value="1"/>
</dbReference>
<gene>
    <name evidence="6" type="ORF">SPI_02391</name>
</gene>
<keyword evidence="4 5" id="KW-0472">Membrane</keyword>
<dbReference type="Pfam" id="PF00083">
    <property type="entry name" value="Sugar_tr"/>
    <property type="match status" value="1"/>
</dbReference>
<dbReference type="GO" id="GO:0005351">
    <property type="term" value="F:carbohydrate:proton symporter activity"/>
    <property type="evidence" value="ECO:0007669"/>
    <property type="project" value="TreeGrafter"/>
</dbReference>
<feature type="transmembrane region" description="Helical" evidence="5">
    <location>
        <begin position="97"/>
        <end position="118"/>
    </location>
</feature>